<reference evidence="1 2" key="1">
    <citation type="journal article" date="2022" name="bioRxiv">
        <title>The genome of the oomycete Peronosclerospora sorghi, a cosmopolitan pathogen of maize and sorghum, is inflated with dispersed pseudogenes.</title>
        <authorList>
            <person name="Fletcher K."/>
            <person name="Martin F."/>
            <person name="Isakeit T."/>
            <person name="Cavanaugh K."/>
            <person name="Magill C."/>
            <person name="Michelmore R."/>
        </authorList>
    </citation>
    <scope>NUCLEOTIDE SEQUENCE [LARGE SCALE GENOMIC DNA]</scope>
    <source>
        <strain evidence="1">P6</strain>
    </source>
</reference>
<protein>
    <submittedName>
        <fullName evidence="1">Uncharacterized protein</fullName>
    </submittedName>
</protein>
<dbReference type="Proteomes" id="UP001163321">
    <property type="component" value="Chromosome 8"/>
</dbReference>
<comment type="caution">
    <text evidence="1">The sequence shown here is derived from an EMBL/GenBank/DDBJ whole genome shotgun (WGS) entry which is preliminary data.</text>
</comment>
<evidence type="ECO:0000313" key="1">
    <source>
        <dbReference type="EMBL" id="KAI9907396.1"/>
    </source>
</evidence>
<organism evidence="1 2">
    <name type="scientific">Peronosclerospora sorghi</name>
    <dbReference type="NCBI Taxonomy" id="230839"/>
    <lineage>
        <taxon>Eukaryota</taxon>
        <taxon>Sar</taxon>
        <taxon>Stramenopiles</taxon>
        <taxon>Oomycota</taxon>
        <taxon>Peronosporomycetes</taxon>
        <taxon>Peronosporales</taxon>
        <taxon>Peronosporaceae</taxon>
        <taxon>Peronosclerospora</taxon>
    </lineage>
</organism>
<keyword evidence="2" id="KW-1185">Reference proteome</keyword>
<proteinExistence type="predicted"/>
<name>A0ACC0VNQ2_9STRA</name>
<gene>
    <name evidence="1" type="ORF">PsorP6_003623</name>
</gene>
<dbReference type="EMBL" id="CM047587">
    <property type="protein sequence ID" value="KAI9907396.1"/>
    <property type="molecule type" value="Genomic_DNA"/>
</dbReference>
<evidence type="ECO:0000313" key="2">
    <source>
        <dbReference type="Proteomes" id="UP001163321"/>
    </source>
</evidence>
<accession>A0ACC0VNQ2</accession>
<sequence length="76" mass="8501">MIAVFCESQVLPIGNFYGSVLLGYPAREEVKFKHCIQELQLKVSSLANITHVLSVPIPTDAAATRWFLHLVLCYLP</sequence>